<keyword evidence="3" id="KW-0472">Membrane</keyword>
<evidence type="ECO:0000313" key="5">
    <source>
        <dbReference type="Proteomes" id="UP000250235"/>
    </source>
</evidence>
<dbReference type="AlphaFoldDB" id="A0A2Z7CAN9"/>
<keyword evidence="3" id="KW-1133">Transmembrane helix</keyword>
<keyword evidence="1" id="KW-0175">Coiled coil</keyword>
<feature type="coiled-coil region" evidence="1">
    <location>
        <begin position="202"/>
        <end position="229"/>
    </location>
</feature>
<name>A0A2Z7CAN9_9LAMI</name>
<keyword evidence="3" id="KW-0812">Transmembrane</keyword>
<feature type="transmembrane region" description="Helical" evidence="3">
    <location>
        <begin position="129"/>
        <end position="148"/>
    </location>
</feature>
<feature type="region of interest" description="Disordered" evidence="2">
    <location>
        <begin position="20"/>
        <end position="40"/>
    </location>
</feature>
<evidence type="ECO:0000256" key="3">
    <source>
        <dbReference type="SAM" id="Phobius"/>
    </source>
</evidence>
<dbReference type="Proteomes" id="UP000250235">
    <property type="component" value="Unassembled WGS sequence"/>
</dbReference>
<keyword evidence="5" id="KW-1185">Reference proteome</keyword>
<sequence length="253" mass="28564">MNRTAQPAGAQAHESVVAIHSSHRGKQTNSREKRSTVASRSSSIKASCNVGGYFSSDLGNLSEDSDLSKSGSAGLLLLRHFVVYLFRRLAFSWKKITKEAALCSLLAFEQICFCHSVDWISVVEKFLEILWLPAFGCSLVLILAFAFYLMPLNAVIMVSPLVMELIQLMLPRRRDRGRGQITEESEGQNDEVQRSIPLRRRASQVEVEVDELAARVDDMELVMARFQRMNPQKFNGDEPSSDPESWLQHYRLV</sequence>
<organism evidence="4 5">
    <name type="scientific">Dorcoceras hygrometricum</name>
    <dbReference type="NCBI Taxonomy" id="472368"/>
    <lineage>
        <taxon>Eukaryota</taxon>
        <taxon>Viridiplantae</taxon>
        <taxon>Streptophyta</taxon>
        <taxon>Embryophyta</taxon>
        <taxon>Tracheophyta</taxon>
        <taxon>Spermatophyta</taxon>
        <taxon>Magnoliopsida</taxon>
        <taxon>eudicotyledons</taxon>
        <taxon>Gunneridae</taxon>
        <taxon>Pentapetalae</taxon>
        <taxon>asterids</taxon>
        <taxon>lamiids</taxon>
        <taxon>Lamiales</taxon>
        <taxon>Gesneriaceae</taxon>
        <taxon>Didymocarpoideae</taxon>
        <taxon>Trichosporeae</taxon>
        <taxon>Loxocarpinae</taxon>
        <taxon>Dorcoceras</taxon>
    </lineage>
</organism>
<evidence type="ECO:0000256" key="1">
    <source>
        <dbReference type="SAM" id="Coils"/>
    </source>
</evidence>
<reference evidence="4 5" key="1">
    <citation type="journal article" date="2015" name="Proc. Natl. Acad. Sci. U.S.A.">
        <title>The resurrection genome of Boea hygrometrica: A blueprint for survival of dehydration.</title>
        <authorList>
            <person name="Xiao L."/>
            <person name="Yang G."/>
            <person name="Zhang L."/>
            <person name="Yang X."/>
            <person name="Zhao S."/>
            <person name="Ji Z."/>
            <person name="Zhou Q."/>
            <person name="Hu M."/>
            <person name="Wang Y."/>
            <person name="Chen M."/>
            <person name="Xu Y."/>
            <person name="Jin H."/>
            <person name="Xiao X."/>
            <person name="Hu G."/>
            <person name="Bao F."/>
            <person name="Hu Y."/>
            <person name="Wan P."/>
            <person name="Li L."/>
            <person name="Deng X."/>
            <person name="Kuang T."/>
            <person name="Xiang C."/>
            <person name="Zhu J.K."/>
            <person name="Oliver M.J."/>
            <person name="He Y."/>
        </authorList>
    </citation>
    <scope>NUCLEOTIDE SEQUENCE [LARGE SCALE GENOMIC DNA]</scope>
    <source>
        <strain evidence="5">cv. XS01</strain>
    </source>
</reference>
<accession>A0A2Z7CAN9</accession>
<proteinExistence type="predicted"/>
<dbReference type="EMBL" id="KQ999393">
    <property type="protein sequence ID" value="KZV41730.1"/>
    <property type="molecule type" value="Genomic_DNA"/>
</dbReference>
<gene>
    <name evidence="4" type="ORF">F511_34515</name>
</gene>
<evidence type="ECO:0000256" key="2">
    <source>
        <dbReference type="SAM" id="MobiDB-lite"/>
    </source>
</evidence>
<protein>
    <submittedName>
        <fullName evidence="4">Ferrochelatase-2, chloroplastic-like</fullName>
    </submittedName>
</protein>
<evidence type="ECO:0000313" key="4">
    <source>
        <dbReference type="EMBL" id="KZV41730.1"/>
    </source>
</evidence>